<evidence type="ECO:0000313" key="6">
    <source>
        <dbReference type="EMBL" id="MBA4501204.1"/>
    </source>
</evidence>
<dbReference type="CDD" id="cd08422">
    <property type="entry name" value="PBP2_CrgA_like"/>
    <property type="match status" value="1"/>
</dbReference>
<dbReference type="InterPro" id="IPR005119">
    <property type="entry name" value="LysR_subst-bd"/>
</dbReference>
<keyword evidence="3" id="KW-0238">DNA-binding</keyword>
<dbReference type="Pfam" id="PF00126">
    <property type="entry name" value="HTH_1"/>
    <property type="match status" value="1"/>
</dbReference>
<name>A0A7W1WVX0_9GAMM</name>
<dbReference type="EMBL" id="JACEMT010000033">
    <property type="protein sequence ID" value="MBA4501204.1"/>
    <property type="molecule type" value="Genomic_DNA"/>
</dbReference>
<dbReference type="SUPFAM" id="SSF53850">
    <property type="entry name" value="Periplasmic binding protein-like II"/>
    <property type="match status" value="1"/>
</dbReference>
<dbReference type="PROSITE" id="PS50931">
    <property type="entry name" value="HTH_LYSR"/>
    <property type="match status" value="1"/>
</dbReference>
<evidence type="ECO:0000256" key="3">
    <source>
        <dbReference type="ARBA" id="ARBA00023125"/>
    </source>
</evidence>
<evidence type="ECO:0000256" key="1">
    <source>
        <dbReference type="ARBA" id="ARBA00009437"/>
    </source>
</evidence>
<keyword evidence="4" id="KW-0804">Transcription</keyword>
<evidence type="ECO:0000259" key="5">
    <source>
        <dbReference type="PROSITE" id="PS50931"/>
    </source>
</evidence>
<keyword evidence="2" id="KW-0805">Transcription regulation</keyword>
<dbReference type="GO" id="GO:0006351">
    <property type="term" value="P:DNA-templated transcription"/>
    <property type="evidence" value="ECO:0007669"/>
    <property type="project" value="TreeGrafter"/>
</dbReference>
<dbReference type="PANTHER" id="PTHR30537">
    <property type="entry name" value="HTH-TYPE TRANSCRIPTIONAL REGULATOR"/>
    <property type="match status" value="1"/>
</dbReference>
<evidence type="ECO:0000313" key="7">
    <source>
        <dbReference type="Proteomes" id="UP000538931"/>
    </source>
</evidence>
<dbReference type="Pfam" id="PF03466">
    <property type="entry name" value="LysR_substrate"/>
    <property type="match status" value="1"/>
</dbReference>
<dbReference type="FunFam" id="1.10.10.10:FF:000001">
    <property type="entry name" value="LysR family transcriptional regulator"/>
    <property type="match status" value="1"/>
</dbReference>
<dbReference type="PANTHER" id="PTHR30537:SF21">
    <property type="entry name" value="HTH-TYPE TRANSCRIPTIONAL REGULATOR SINR-RELATED"/>
    <property type="match status" value="1"/>
</dbReference>
<proteinExistence type="inferred from homology"/>
<gene>
    <name evidence="6" type="ORF">H1S06_02315</name>
</gene>
<accession>A0A7W1WVX0</accession>
<dbReference type="InterPro" id="IPR036390">
    <property type="entry name" value="WH_DNA-bd_sf"/>
</dbReference>
<keyword evidence="7" id="KW-1185">Reference proteome</keyword>
<protein>
    <submittedName>
        <fullName evidence="6">LysR family transcriptional regulator</fullName>
    </submittedName>
</protein>
<dbReference type="Gene3D" id="3.40.190.290">
    <property type="match status" value="1"/>
</dbReference>
<dbReference type="GO" id="GO:0003700">
    <property type="term" value="F:DNA-binding transcription factor activity"/>
    <property type="evidence" value="ECO:0007669"/>
    <property type="project" value="InterPro"/>
</dbReference>
<evidence type="ECO:0000256" key="2">
    <source>
        <dbReference type="ARBA" id="ARBA00023015"/>
    </source>
</evidence>
<feature type="domain" description="HTH lysR-type" evidence="5">
    <location>
        <begin position="3"/>
        <end position="60"/>
    </location>
</feature>
<evidence type="ECO:0000256" key="4">
    <source>
        <dbReference type="ARBA" id="ARBA00023163"/>
    </source>
</evidence>
<organism evidence="6 7">
    <name type="scientific">Marinobacterium marinum</name>
    <dbReference type="NCBI Taxonomy" id="2756129"/>
    <lineage>
        <taxon>Bacteria</taxon>
        <taxon>Pseudomonadati</taxon>
        <taxon>Pseudomonadota</taxon>
        <taxon>Gammaproteobacteria</taxon>
        <taxon>Oceanospirillales</taxon>
        <taxon>Oceanospirillaceae</taxon>
        <taxon>Marinobacterium</taxon>
    </lineage>
</organism>
<sequence length="304" mass="34318">MKPSFDDLALFIQIARRRSLAAAADYLQLPPATVTRRLKRLEAALGYQLVRRSARHFSLTNEGEVCYEHYAGLLDELEQTGARLSRDSQEMSGLLKVSAPTNLATGPLSPMWTAFMRRYPQVRLELMLSNRTEDMLEKRIDIALRIGPQADSGLYQKRLGWVATRLVAAPEYLQRAGRPERLELLQHHQTLMFKQFSPWRLNNADTGKQVDVHLTPAALVDDLALVLQFACDGLGVALLPMNEIQQPLLSGQLQLVLPEWFGPQRDIFAVWPDGKLLSARARCLRDFMQEYIGREPGLQGAVAE</sequence>
<dbReference type="AlphaFoldDB" id="A0A7W1WVX0"/>
<dbReference type="Gene3D" id="1.10.10.10">
    <property type="entry name" value="Winged helix-like DNA-binding domain superfamily/Winged helix DNA-binding domain"/>
    <property type="match status" value="1"/>
</dbReference>
<dbReference type="InterPro" id="IPR036388">
    <property type="entry name" value="WH-like_DNA-bd_sf"/>
</dbReference>
<comment type="similarity">
    <text evidence="1">Belongs to the LysR transcriptional regulatory family.</text>
</comment>
<dbReference type="InterPro" id="IPR058163">
    <property type="entry name" value="LysR-type_TF_proteobact-type"/>
</dbReference>
<comment type="caution">
    <text evidence="6">The sequence shown here is derived from an EMBL/GenBank/DDBJ whole genome shotgun (WGS) entry which is preliminary data.</text>
</comment>
<dbReference type="RefSeq" id="WP_181736814.1">
    <property type="nucleotide sequence ID" value="NZ_JACEMT010000033.1"/>
</dbReference>
<dbReference type="Proteomes" id="UP000538931">
    <property type="component" value="Unassembled WGS sequence"/>
</dbReference>
<dbReference type="SUPFAM" id="SSF46785">
    <property type="entry name" value="Winged helix' DNA-binding domain"/>
    <property type="match status" value="1"/>
</dbReference>
<dbReference type="InterPro" id="IPR000847">
    <property type="entry name" value="LysR_HTH_N"/>
</dbReference>
<reference evidence="6 7" key="1">
    <citation type="submission" date="2020-07" db="EMBL/GenBank/DDBJ databases">
        <title>Bacterium isolated from marien macroalgae.</title>
        <authorList>
            <person name="Zhu K."/>
            <person name="Lu D."/>
            <person name="Du Z."/>
        </authorList>
    </citation>
    <scope>NUCLEOTIDE SEQUENCE [LARGE SCALE GENOMIC DNA]</scope>
    <source>
        <strain evidence="6 7">3-1745</strain>
    </source>
</reference>
<dbReference type="GO" id="GO:0043565">
    <property type="term" value="F:sequence-specific DNA binding"/>
    <property type="evidence" value="ECO:0007669"/>
    <property type="project" value="TreeGrafter"/>
</dbReference>